<dbReference type="GO" id="GO:0004340">
    <property type="term" value="F:glucokinase activity"/>
    <property type="evidence" value="ECO:0007669"/>
    <property type="project" value="UniProtKB-EC"/>
</dbReference>
<dbReference type="STRING" id="762211.BSTEL_0916"/>
<evidence type="ECO:0000313" key="2">
    <source>
        <dbReference type="EMBL" id="KFJ01194.1"/>
    </source>
</evidence>
<dbReference type="InterPro" id="IPR043129">
    <property type="entry name" value="ATPase_NBD"/>
</dbReference>
<comment type="caution">
    <text evidence="2">The sequence shown here is derived from an EMBL/GenBank/DDBJ whole genome shotgun (WGS) entry which is preliminary data.</text>
</comment>
<comment type="similarity">
    <text evidence="1">Belongs to the ROK (NagC/XylR) family.</text>
</comment>
<dbReference type="Proteomes" id="UP000029004">
    <property type="component" value="Unassembled WGS sequence"/>
</dbReference>
<dbReference type="InterPro" id="IPR011991">
    <property type="entry name" value="ArsR-like_HTH"/>
</dbReference>
<name>A0A087E093_9BIFI</name>
<sequence>MNSSTTPNTTASQATVAESNRSRVLQHLYHNGVSSRAQIAKALNLTPSAITKITAQLIEAGAIEETGDMEGAKNRRSIGLNLDTERFHIIGVKFARSLVQVGVFDLCGNALGLEDLPPVTNETIGEAVRLMHVRLESLLDADPSIIAIAMAVPGPYMRDEGRTAVVSSMLGWRDVNFIEEFGHAFRVPVFVEQDARAGALAHYLFDPESHGEDDISYFLVGEGVGLGVIENERIINGALGAATEIGHVSIDIDGKPCDCGNRGCLERYCSTPAIREMLIEEGGPVPHAELMSNAEATRALFALAKEGVDKAVEMVRRIGRYIGYGCVNIFNTFNPQLIIIGDIVSEAGHLLLDEVRATVRSRSIREIYDSTEIRLSTMPTDATVCGTAAVAATQFLDHPSMFFDLS</sequence>
<dbReference type="EC" id="2.7.1.2" evidence="2"/>
<dbReference type="PROSITE" id="PS01125">
    <property type="entry name" value="ROK"/>
    <property type="match status" value="1"/>
</dbReference>
<dbReference type="Pfam" id="PF13412">
    <property type="entry name" value="HTH_24"/>
    <property type="match status" value="1"/>
</dbReference>
<dbReference type="PANTHER" id="PTHR18964:SF149">
    <property type="entry name" value="BIFUNCTIONAL UDP-N-ACETYLGLUCOSAMINE 2-EPIMERASE_N-ACETYLMANNOSAMINE KINASE"/>
    <property type="match status" value="1"/>
</dbReference>
<keyword evidence="3" id="KW-1185">Reference proteome</keyword>
<dbReference type="SUPFAM" id="SSF53067">
    <property type="entry name" value="Actin-like ATPase domain"/>
    <property type="match status" value="2"/>
</dbReference>
<dbReference type="Gene3D" id="1.10.10.10">
    <property type="entry name" value="Winged helix-like DNA-binding domain superfamily/Winged helix DNA-binding domain"/>
    <property type="match status" value="1"/>
</dbReference>
<dbReference type="RefSeq" id="WP_034526089.1">
    <property type="nucleotide sequence ID" value="NZ_JGZP01000003.1"/>
</dbReference>
<dbReference type="OrthoDB" id="5174513at2"/>
<dbReference type="PANTHER" id="PTHR18964">
    <property type="entry name" value="ROK (REPRESSOR, ORF, KINASE) FAMILY"/>
    <property type="match status" value="1"/>
</dbReference>
<dbReference type="InterPro" id="IPR049874">
    <property type="entry name" value="ROK_cs"/>
</dbReference>
<dbReference type="CDD" id="cd00090">
    <property type="entry name" value="HTH_ARSR"/>
    <property type="match status" value="1"/>
</dbReference>
<organism evidence="2 3">
    <name type="scientific">Bifidobacterium stellenboschense</name>
    <dbReference type="NCBI Taxonomy" id="762211"/>
    <lineage>
        <taxon>Bacteria</taxon>
        <taxon>Bacillati</taxon>
        <taxon>Actinomycetota</taxon>
        <taxon>Actinomycetes</taxon>
        <taxon>Bifidobacteriales</taxon>
        <taxon>Bifidobacteriaceae</taxon>
        <taxon>Bifidobacterium</taxon>
    </lineage>
</organism>
<dbReference type="Gene3D" id="3.30.420.40">
    <property type="match status" value="2"/>
</dbReference>
<proteinExistence type="inferred from homology"/>
<gene>
    <name evidence="2" type="ORF">BSTEL_0916</name>
</gene>
<dbReference type="InterPro" id="IPR036390">
    <property type="entry name" value="WH_DNA-bd_sf"/>
</dbReference>
<dbReference type="AlphaFoldDB" id="A0A087E093"/>
<dbReference type="InterPro" id="IPR000600">
    <property type="entry name" value="ROK"/>
</dbReference>
<keyword evidence="2" id="KW-0808">Transferase</keyword>
<dbReference type="InterPro" id="IPR036388">
    <property type="entry name" value="WH-like_DNA-bd_sf"/>
</dbReference>
<dbReference type="eggNOG" id="COG1940">
    <property type="taxonomic scope" value="Bacteria"/>
</dbReference>
<dbReference type="Pfam" id="PF00480">
    <property type="entry name" value="ROK"/>
    <property type="match status" value="1"/>
</dbReference>
<evidence type="ECO:0000256" key="1">
    <source>
        <dbReference type="ARBA" id="ARBA00006479"/>
    </source>
</evidence>
<protein>
    <submittedName>
        <fullName evidence="2">NagC family transcriptional regulator</fullName>
        <ecNumber evidence="2">2.7.1.2</ecNumber>
    </submittedName>
</protein>
<evidence type="ECO:0000313" key="3">
    <source>
        <dbReference type="Proteomes" id="UP000029004"/>
    </source>
</evidence>
<dbReference type="SUPFAM" id="SSF46785">
    <property type="entry name" value="Winged helix' DNA-binding domain"/>
    <property type="match status" value="1"/>
</dbReference>
<accession>A0A087E093</accession>
<dbReference type="EMBL" id="JGZP01000003">
    <property type="protein sequence ID" value="KFJ01194.1"/>
    <property type="molecule type" value="Genomic_DNA"/>
</dbReference>
<reference evidence="2 3" key="1">
    <citation type="submission" date="2014-03" db="EMBL/GenBank/DDBJ databases">
        <title>Genomics of Bifidobacteria.</title>
        <authorList>
            <person name="Ventura M."/>
            <person name="Milani C."/>
            <person name="Lugli G.A."/>
        </authorList>
    </citation>
    <scope>NUCLEOTIDE SEQUENCE [LARGE SCALE GENOMIC DNA]</scope>
    <source>
        <strain evidence="2 3">DSM 23968</strain>
    </source>
</reference>